<keyword evidence="2" id="KW-0812">Transmembrane</keyword>
<feature type="non-terminal residue" evidence="3">
    <location>
        <position position="356"/>
    </location>
</feature>
<feature type="region of interest" description="Disordered" evidence="1">
    <location>
        <begin position="248"/>
        <end position="319"/>
    </location>
</feature>
<keyword evidence="2" id="KW-1133">Transmembrane helix</keyword>
<keyword evidence="5" id="KW-1185">Reference proteome</keyword>
<dbReference type="EMBL" id="CAMXCT010000366">
    <property type="protein sequence ID" value="CAI3977790.1"/>
    <property type="molecule type" value="Genomic_DNA"/>
</dbReference>
<dbReference type="AlphaFoldDB" id="A0A9P1BRA4"/>
<gene>
    <name evidence="3" type="ORF">C1SCF055_LOCUS5906</name>
</gene>
<evidence type="ECO:0000256" key="2">
    <source>
        <dbReference type="SAM" id="Phobius"/>
    </source>
</evidence>
<dbReference type="EMBL" id="CAMXCT020000366">
    <property type="protein sequence ID" value="CAL1131165.1"/>
    <property type="molecule type" value="Genomic_DNA"/>
</dbReference>
<comment type="caution">
    <text evidence="3">The sequence shown here is derived from an EMBL/GenBank/DDBJ whole genome shotgun (WGS) entry which is preliminary data.</text>
</comment>
<evidence type="ECO:0000313" key="4">
    <source>
        <dbReference type="EMBL" id="CAL4765102.1"/>
    </source>
</evidence>
<sequence length="356" mass="39620">AVKQDLWWEDTAGIGQKSAEVTPKAATPKGVEVFDLYNDRDQTSHARREVDQSSGGGEDFEESAIRLKDLHHFKVPNLPIDAGSYRQWKNSLRALVMSYDRSQFGVRFNAYLETCELQHEEIRGRVMLNVISREFDTDRNTGAIVTVLELYNLPPPQDNIAALRQWRDKVNYVRNQIGPQDQPEPRLLAKWLYDRLKKHPAMRRHVDKVRDAPSGSEMQTVDWLWGKLDQCIHESQQEANAISIQEALRKGPPKKPSSSNDAPGMTAKAGKGGKDGKGKGKPSKDGKDGKGKSNPNPKHNSKCYREKCPFKHDPSGPAKPGLVALLAASISAATVLTSLILLVTQGRENGLEAVEL</sequence>
<dbReference type="EMBL" id="CAMXCT030000366">
    <property type="protein sequence ID" value="CAL4765102.1"/>
    <property type="molecule type" value="Genomic_DNA"/>
</dbReference>
<evidence type="ECO:0000313" key="5">
    <source>
        <dbReference type="Proteomes" id="UP001152797"/>
    </source>
</evidence>
<dbReference type="Proteomes" id="UP001152797">
    <property type="component" value="Unassembled WGS sequence"/>
</dbReference>
<reference evidence="3" key="1">
    <citation type="submission" date="2022-10" db="EMBL/GenBank/DDBJ databases">
        <authorList>
            <person name="Chen Y."/>
            <person name="Dougan E. K."/>
            <person name="Chan C."/>
            <person name="Rhodes N."/>
            <person name="Thang M."/>
        </authorList>
    </citation>
    <scope>NUCLEOTIDE SEQUENCE</scope>
</reference>
<evidence type="ECO:0000313" key="3">
    <source>
        <dbReference type="EMBL" id="CAI3977790.1"/>
    </source>
</evidence>
<feature type="transmembrane region" description="Helical" evidence="2">
    <location>
        <begin position="321"/>
        <end position="343"/>
    </location>
</feature>
<evidence type="ECO:0000256" key="1">
    <source>
        <dbReference type="SAM" id="MobiDB-lite"/>
    </source>
</evidence>
<organism evidence="3">
    <name type="scientific">Cladocopium goreaui</name>
    <dbReference type="NCBI Taxonomy" id="2562237"/>
    <lineage>
        <taxon>Eukaryota</taxon>
        <taxon>Sar</taxon>
        <taxon>Alveolata</taxon>
        <taxon>Dinophyceae</taxon>
        <taxon>Suessiales</taxon>
        <taxon>Symbiodiniaceae</taxon>
        <taxon>Cladocopium</taxon>
    </lineage>
</organism>
<proteinExistence type="predicted"/>
<accession>A0A9P1BRA4</accession>
<feature type="compositionally biased region" description="Basic and acidic residues" evidence="1">
    <location>
        <begin position="272"/>
        <end position="291"/>
    </location>
</feature>
<keyword evidence="2" id="KW-0472">Membrane</keyword>
<protein>
    <submittedName>
        <fullName evidence="4">Copia protein</fullName>
    </submittedName>
</protein>
<reference evidence="4 5" key="2">
    <citation type="submission" date="2024-05" db="EMBL/GenBank/DDBJ databases">
        <authorList>
            <person name="Chen Y."/>
            <person name="Shah S."/>
            <person name="Dougan E. K."/>
            <person name="Thang M."/>
            <person name="Chan C."/>
        </authorList>
    </citation>
    <scope>NUCLEOTIDE SEQUENCE [LARGE SCALE GENOMIC DNA]</scope>
</reference>
<name>A0A9P1BRA4_9DINO</name>
<feature type="compositionally biased region" description="Basic and acidic residues" evidence="1">
    <location>
        <begin position="303"/>
        <end position="314"/>
    </location>
</feature>